<keyword evidence="1" id="KW-0812">Transmembrane</keyword>
<evidence type="ECO:0008006" key="4">
    <source>
        <dbReference type="Google" id="ProtNLM"/>
    </source>
</evidence>
<evidence type="ECO:0000256" key="1">
    <source>
        <dbReference type="SAM" id="Phobius"/>
    </source>
</evidence>
<sequence>MNKYIRSSVYIILLTNIFIICIAQSFYALMEVDKNLFFVPVVIVSINFILWLSNFRIKFYQHWIFAYIGFFCSIFIFYFIHYINIDISEWNDFPPGEAYWDLFLFVFITSVFQLIVLLTLNLFTYLFYKGASYLFKRKLGSGK</sequence>
<feature type="transmembrane region" description="Helical" evidence="1">
    <location>
        <begin position="9"/>
        <end position="30"/>
    </location>
</feature>
<comment type="caution">
    <text evidence="2">The sequence shown here is derived from an EMBL/GenBank/DDBJ whole genome shotgun (WGS) entry which is preliminary data.</text>
</comment>
<keyword evidence="1" id="KW-1133">Transmembrane helix</keyword>
<proteinExistence type="predicted"/>
<feature type="transmembrane region" description="Helical" evidence="1">
    <location>
        <begin position="36"/>
        <end position="52"/>
    </location>
</feature>
<reference evidence="3" key="1">
    <citation type="submission" date="2015-07" db="EMBL/GenBank/DDBJ databases">
        <title>Fjat-14205 dsm 2895.</title>
        <authorList>
            <person name="Liu B."/>
            <person name="Wang J."/>
            <person name="Zhu Y."/>
            <person name="Liu G."/>
            <person name="Chen Q."/>
            <person name="Chen Z."/>
            <person name="Lan J."/>
            <person name="Che J."/>
            <person name="Ge C."/>
            <person name="Shi H."/>
            <person name="Pan Z."/>
            <person name="Liu X."/>
        </authorList>
    </citation>
    <scope>NUCLEOTIDE SEQUENCE [LARGE SCALE GENOMIC DNA]</scope>
    <source>
        <strain evidence="3">DSM 25560</strain>
    </source>
</reference>
<feature type="transmembrane region" description="Helical" evidence="1">
    <location>
        <begin position="64"/>
        <end position="83"/>
    </location>
</feature>
<gene>
    <name evidence="2" type="ORF">AEA09_09235</name>
</gene>
<dbReference type="RefSeq" id="WP_053583553.1">
    <property type="nucleotide sequence ID" value="NZ_LGRV01000003.1"/>
</dbReference>
<organism evidence="2 3">
    <name type="scientific">Lysinibacillus contaminans</name>
    <dbReference type="NCBI Taxonomy" id="1293441"/>
    <lineage>
        <taxon>Bacteria</taxon>
        <taxon>Bacillati</taxon>
        <taxon>Bacillota</taxon>
        <taxon>Bacilli</taxon>
        <taxon>Bacillales</taxon>
        <taxon>Bacillaceae</taxon>
        <taxon>Lysinibacillus</taxon>
    </lineage>
</organism>
<dbReference type="EMBL" id="LGRV01000003">
    <property type="protein sequence ID" value="KOS68707.1"/>
    <property type="molecule type" value="Genomic_DNA"/>
</dbReference>
<keyword evidence="1" id="KW-0472">Membrane</keyword>
<keyword evidence="3" id="KW-1185">Reference proteome</keyword>
<feature type="transmembrane region" description="Helical" evidence="1">
    <location>
        <begin position="103"/>
        <end position="128"/>
    </location>
</feature>
<accession>A0ABR5K1B6</accession>
<dbReference type="Proteomes" id="UP000050668">
    <property type="component" value="Unassembled WGS sequence"/>
</dbReference>
<protein>
    <recommendedName>
        <fullName evidence="4">Permease</fullName>
    </recommendedName>
</protein>
<evidence type="ECO:0000313" key="3">
    <source>
        <dbReference type="Proteomes" id="UP000050668"/>
    </source>
</evidence>
<name>A0ABR5K1B6_9BACI</name>
<evidence type="ECO:0000313" key="2">
    <source>
        <dbReference type="EMBL" id="KOS68707.1"/>
    </source>
</evidence>